<reference evidence="3 4" key="1">
    <citation type="submission" date="2019-08" db="EMBL/GenBank/DDBJ databases">
        <title>Pelomicrobium methylotrophicum gen. nov., sp. nov. a moderately thermophilic, facultatively anaerobic, lithoautotrophic and methylotrophic bacterium isolated from a terrestrial mud volcano.</title>
        <authorList>
            <person name="Slobodkina G.B."/>
            <person name="Merkel A.Y."/>
            <person name="Slobodkin A.I."/>
        </authorList>
    </citation>
    <scope>NUCLEOTIDE SEQUENCE [LARGE SCALE GENOMIC DNA]</scope>
    <source>
        <strain evidence="3 4">SM250</strain>
    </source>
</reference>
<dbReference type="NCBIfam" id="TIGR01552">
    <property type="entry name" value="phd_fam"/>
    <property type="match status" value="1"/>
</dbReference>
<dbReference type="SUPFAM" id="SSF143120">
    <property type="entry name" value="YefM-like"/>
    <property type="match status" value="1"/>
</dbReference>
<dbReference type="InParanoid" id="A0A5C7F1H9"/>
<evidence type="ECO:0000256" key="2">
    <source>
        <dbReference type="RuleBase" id="RU362080"/>
    </source>
</evidence>
<comment type="function">
    <text evidence="2">Antitoxin component of a type II toxin-antitoxin (TA) system.</text>
</comment>
<dbReference type="Proteomes" id="UP000321201">
    <property type="component" value="Unassembled WGS sequence"/>
</dbReference>
<dbReference type="RefSeq" id="WP_147798507.1">
    <property type="nucleotide sequence ID" value="NZ_VPFL01000002.1"/>
</dbReference>
<comment type="caution">
    <text evidence="3">The sequence shown here is derived from an EMBL/GenBank/DDBJ whole genome shotgun (WGS) entry which is preliminary data.</text>
</comment>
<dbReference type="InterPro" id="IPR036165">
    <property type="entry name" value="YefM-like_sf"/>
</dbReference>
<evidence type="ECO:0000256" key="1">
    <source>
        <dbReference type="ARBA" id="ARBA00009981"/>
    </source>
</evidence>
<gene>
    <name evidence="3" type="ORF">FR698_02010</name>
</gene>
<dbReference type="OrthoDB" id="9800503at2"/>
<protein>
    <recommendedName>
        <fullName evidence="2">Antitoxin</fullName>
    </recommendedName>
</protein>
<sequence>MEKILVSLAEAKARLSELSDLAARGEEVVITKRGKPVVRLSRVEPARKPVDRERLLRLTAPMPVQSEDAGDFIRRLREEARY</sequence>
<accession>A0A5C7F1H9</accession>
<dbReference type="EMBL" id="VPFL01000002">
    <property type="protein sequence ID" value="TXF13333.1"/>
    <property type="molecule type" value="Genomic_DNA"/>
</dbReference>
<name>A0A5C7F1H9_9PROT</name>
<evidence type="ECO:0000313" key="3">
    <source>
        <dbReference type="EMBL" id="TXF13333.1"/>
    </source>
</evidence>
<dbReference type="AlphaFoldDB" id="A0A5C7F1H9"/>
<dbReference type="Pfam" id="PF02604">
    <property type="entry name" value="PhdYeFM_antitox"/>
    <property type="match status" value="1"/>
</dbReference>
<dbReference type="Gene3D" id="3.40.1620.10">
    <property type="entry name" value="YefM-like domain"/>
    <property type="match status" value="1"/>
</dbReference>
<organism evidence="3 4">
    <name type="scientific">Pelomicrobium methylotrophicum</name>
    <dbReference type="NCBI Taxonomy" id="2602750"/>
    <lineage>
        <taxon>Bacteria</taxon>
        <taxon>Pseudomonadati</taxon>
        <taxon>Pseudomonadota</taxon>
        <taxon>Hydrogenophilia</taxon>
        <taxon>Hydrogenophilia incertae sedis</taxon>
        <taxon>Pelomicrobium</taxon>
    </lineage>
</organism>
<evidence type="ECO:0000313" key="4">
    <source>
        <dbReference type="Proteomes" id="UP000321201"/>
    </source>
</evidence>
<keyword evidence="4" id="KW-1185">Reference proteome</keyword>
<comment type="similarity">
    <text evidence="1 2">Belongs to the phD/YefM antitoxin family.</text>
</comment>
<dbReference type="InterPro" id="IPR006442">
    <property type="entry name" value="Antitoxin_Phd/YefM"/>
</dbReference>
<proteinExistence type="inferred from homology"/>